<dbReference type="Gene3D" id="3.30.1330.230">
    <property type="match status" value="1"/>
</dbReference>
<proteinExistence type="predicted"/>
<evidence type="ECO:0000259" key="1">
    <source>
        <dbReference type="PROSITE" id="PS51664"/>
    </source>
</evidence>
<dbReference type="PANTHER" id="PTHR37809">
    <property type="entry name" value="RIBOSOMAL PROTEIN S12 METHYLTHIOTRANSFERASE ACCESSORY FACTOR YCAO"/>
    <property type="match status" value="1"/>
</dbReference>
<dbReference type="InterPro" id="IPR003776">
    <property type="entry name" value="YcaO-like_dom"/>
</dbReference>
<dbReference type="PROSITE" id="PS51664">
    <property type="entry name" value="YCAO"/>
    <property type="match status" value="1"/>
</dbReference>
<dbReference type="InterPro" id="IPR022291">
    <property type="entry name" value="Bacteriocin_synth_cyclodeHase"/>
</dbReference>
<evidence type="ECO:0000313" key="2">
    <source>
        <dbReference type="EMBL" id="QUC08554.1"/>
    </source>
</evidence>
<dbReference type="Gene3D" id="3.30.40.250">
    <property type="match status" value="1"/>
</dbReference>
<gene>
    <name evidence="2" type="ORF">J5A65_02050</name>
</gene>
<feature type="domain" description="YcaO" evidence="1">
    <location>
        <begin position="390"/>
        <end position="761"/>
    </location>
</feature>
<organism evidence="2 3">
    <name type="scientific">Arachnia rubra</name>
    <dbReference type="NCBI Taxonomy" id="1547448"/>
    <lineage>
        <taxon>Bacteria</taxon>
        <taxon>Bacillati</taxon>
        <taxon>Actinomycetota</taxon>
        <taxon>Actinomycetes</taxon>
        <taxon>Propionibacteriales</taxon>
        <taxon>Propionibacteriaceae</taxon>
        <taxon>Arachnia</taxon>
    </lineage>
</organism>
<protein>
    <submittedName>
        <fullName evidence="2">TOMM leader peptide-binding protein</fullName>
    </submittedName>
</protein>
<evidence type="ECO:0000313" key="3">
    <source>
        <dbReference type="Proteomes" id="UP000678513"/>
    </source>
</evidence>
<dbReference type="NCBIfam" id="TIGR03882">
    <property type="entry name" value="cyclo_dehyd_2"/>
    <property type="match status" value="1"/>
</dbReference>
<dbReference type="EMBL" id="CP072384">
    <property type="protein sequence ID" value="QUC08554.1"/>
    <property type="molecule type" value="Genomic_DNA"/>
</dbReference>
<name>A0ABX7Y6Q8_9ACTN</name>
<dbReference type="PANTHER" id="PTHR37809:SF1">
    <property type="entry name" value="RIBOSOMAL PROTEIN S12 METHYLTHIOTRANSFERASE ACCESSORY FACTOR YCAO"/>
    <property type="match status" value="1"/>
</dbReference>
<dbReference type="RefSeq" id="WP_212324664.1">
    <property type="nucleotide sequence ID" value="NZ_AP024463.1"/>
</dbReference>
<dbReference type="Proteomes" id="UP000678513">
    <property type="component" value="Chromosome"/>
</dbReference>
<dbReference type="NCBIfam" id="TIGR00702">
    <property type="entry name" value="YcaO-type kinase domain"/>
    <property type="match status" value="1"/>
</dbReference>
<accession>A0ABX7Y6Q8</accession>
<dbReference type="Pfam" id="PF02624">
    <property type="entry name" value="YcaO"/>
    <property type="match status" value="1"/>
</dbReference>
<keyword evidence="3" id="KW-1185">Reference proteome</keyword>
<dbReference type="Gene3D" id="3.30.160.660">
    <property type="match status" value="1"/>
</dbReference>
<dbReference type="Gene3D" id="3.90.930.60">
    <property type="match status" value="1"/>
</dbReference>
<dbReference type="Gene3D" id="3.40.50.720">
    <property type="entry name" value="NAD(P)-binding Rossmann-like Domain"/>
    <property type="match status" value="1"/>
</dbReference>
<sequence length="761" mass="84769">MNPVRFKSGLNVDVLNTSHLFMLSDNDQILIDNRAAAQVAQVIDGHRDTADVVAAAAQSVEPAIAFAALRSMLEKGYLKKDVLVGGAFGSYLEGRGLDPSRTIDGLASCQVRLLPLILQRPRDEVQQALNAITSYLRDQDIAVECLDEEADIATVDPACSLVVVAEDYIHPRLEELNRQLQHRGSPWLLVKPWGQSIWLGPAIFPGRSACWACLQDRLVANRHAERFLAERLHRLPSIKASGLMLGAWQIIDQAILTHLIALVNGDDSPFMNVLRCMDLSTMAVTDHTVIPQPQCAVCGTLKYRMTADIRISPTNALEGKDGGYRICTPEQTVERLTKHISPIVGAVSKLESLGADADGITFSFAAGHNYATSTDSLRWLAENMRGQSGGKGRTRQQARASAVCEAIERFSGVWDPTVPSVHSAWRDLDARAVHPRDTLLFSDKQYDNRSATKGTDNKFHRVPMRLDETIPIDFTPAWSLTKGEQIFVPAGLAWYGSPDLKTHPYAYTDSNGAAAGNTLEEAILQGLCELCERDAVGIWWFNRVQRPGVDLDSFGDPYVDSLREFYAKKGRNLWVVSLQNDLEMPVFAAMSRRDHEAQDIMIGFGAHPDPSVALFRALTELNQFLPFVSERDANGETIYRANDEATIEWCKNATIDSEPWLLPNPSHSLIRLSDLPAPDTYRIDKLVMKQVDILKRVGIETIVMNQSRPEIELFVTKVFAPGLRHFWRRSAPGRLYEVPVKLGWIDRPLAEEDINPRSVFF</sequence>
<reference evidence="2 3" key="1">
    <citation type="submission" date="2021-03" db="EMBL/GenBank/DDBJ databases">
        <title>Human Oral Microbial Genomes.</title>
        <authorList>
            <person name="Johnston C.D."/>
            <person name="Chen T."/>
            <person name="Dewhirst F.E."/>
        </authorList>
    </citation>
    <scope>NUCLEOTIDE SEQUENCE [LARGE SCALE GENOMIC DNA]</scope>
    <source>
        <strain evidence="2 3">DSMZ 100122</strain>
    </source>
</reference>